<dbReference type="Proteomes" id="UP000230069">
    <property type="component" value="Unassembled WGS sequence"/>
</dbReference>
<proteinExistence type="predicted"/>
<dbReference type="InParanoid" id="A0A2G5DV08"/>
<sequence length="151" mass="16955">MEALLSQFSFLSDQALHDKNFDPSTIEDLMKFFEIEAYNSWASMEADLEKEVQEAEMSMKDAEDYLDSVMESAMEEFKWFEHELDTTAKAELESLVRAAENAKKMGKSMETAATIAAKKYMEAALHSATTSMKSAWKGLSTSKTASKVHPS</sequence>
<reference evidence="2 3" key="1">
    <citation type="submission" date="2017-09" db="EMBL/GenBank/DDBJ databases">
        <title>WGS assembly of Aquilegia coerulea Goldsmith.</title>
        <authorList>
            <person name="Hodges S."/>
            <person name="Kramer E."/>
            <person name="Nordborg M."/>
            <person name="Tomkins J."/>
            <person name="Borevitz J."/>
            <person name="Derieg N."/>
            <person name="Yan J."/>
            <person name="Mihaltcheva S."/>
            <person name="Hayes R.D."/>
            <person name="Rokhsar D."/>
        </authorList>
    </citation>
    <scope>NUCLEOTIDE SEQUENCE [LARGE SCALE GENOMIC DNA]</scope>
    <source>
        <strain evidence="3">cv. Goldsmith</strain>
    </source>
</reference>
<evidence type="ECO:0000313" key="3">
    <source>
        <dbReference type="Proteomes" id="UP000230069"/>
    </source>
</evidence>
<name>A0A2G5DV08_AQUCA</name>
<evidence type="ECO:0000313" key="2">
    <source>
        <dbReference type="EMBL" id="PIA47341.1"/>
    </source>
</evidence>
<accession>A0A2G5DV08</accession>
<gene>
    <name evidence="2" type="ORF">AQUCO_01400187v1</name>
</gene>
<evidence type="ECO:0000256" key="1">
    <source>
        <dbReference type="SAM" id="MobiDB-lite"/>
    </source>
</evidence>
<dbReference type="EMBL" id="KZ305031">
    <property type="protein sequence ID" value="PIA47341.1"/>
    <property type="molecule type" value="Genomic_DNA"/>
</dbReference>
<organism evidence="2 3">
    <name type="scientific">Aquilegia coerulea</name>
    <name type="common">Rocky mountain columbine</name>
    <dbReference type="NCBI Taxonomy" id="218851"/>
    <lineage>
        <taxon>Eukaryota</taxon>
        <taxon>Viridiplantae</taxon>
        <taxon>Streptophyta</taxon>
        <taxon>Embryophyta</taxon>
        <taxon>Tracheophyta</taxon>
        <taxon>Spermatophyta</taxon>
        <taxon>Magnoliopsida</taxon>
        <taxon>Ranunculales</taxon>
        <taxon>Ranunculaceae</taxon>
        <taxon>Thalictroideae</taxon>
        <taxon>Aquilegia</taxon>
    </lineage>
</organism>
<keyword evidence="3" id="KW-1185">Reference proteome</keyword>
<dbReference type="PANTHER" id="PTHR37707:SF1">
    <property type="entry name" value="MATERNAL EFFECT EMBRYO ARREST 9"/>
    <property type="match status" value="1"/>
</dbReference>
<dbReference type="PANTHER" id="PTHR37707">
    <property type="entry name" value="MATERNAL EFFECT EMBRYO ARREST 9"/>
    <property type="match status" value="1"/>
</dbReference>
<protein>
    <submittedName>
        <fullName evidence="2">Uncharacterized protein</fullName>
    </submittedName>
</protein>
<feature type="region of interest" description="Disordered" evidence="1">
    <location>
        <begin position="131"/>
        <end position="151"/>
    </location>
</feature>
<dbReference type="AlphaFoldDB" id="A0A2G5DV08"/>
<feature type="compositionally biased region" description="Polar residues" evidence="1">
    <location>
        <begin position="131"/>
        <end position="145"/>
    </location>
</feature>
<dbReference type="FunCoup" id="A0A2G5DV08">
    <property type="interactions" value="859"/>
</dbReference>
<dbReference type="OrthoDB" id="992831at2759"/>
<dbReference type="STRING" id="218851.A0A2G5DV08"/>